<dbReference type="AlphaFoldDB" id="A0A834WLY3"/>
<name>A0A834WLY3_9FABA</name>
<sequence length="98" mass="11611">MLGQNQAYETRKPPNKFQGNPTCARPNHRWTTTWIAVGRRHSKINHPWVNFFFYAKSHVHMRDKMIPVTQGRLPRSLNAIRLSRPAVDHVYRRPPKNQ</sequence>
<evidence type="ECO:0000256" key="1">
    <source>
        <dbReference type="SAM" id="MobiDB-lite"/>
    </source>
</evidence>
<gene>
    <name evidence="2" type="ORF">G2W53_027114</name>
</gene>
<protein>
    <submittedName>
        <fullName evidence="2">Uncharacterized protein</fullName>
    </submittedName>
</protein>
<feature type="region of interest" description="Disordered" evidence="1">
    <location>
        <begin position="1"/>
        <end position="24"/>
    </location>
</feature>
<dbReference type="EMBL" id="JAAIUW010000008">
    <property type="protein sequence ID" value="KAF7821659.1"/>
    <property type="molecule type" value="Genomic_DNA"/>
</dbReference>
<reference evidence="2" key="1">
    <citation type="submission" date="2020-09" db="EMBL/GenBank/DDBJ databases">
        <title>Genome-Enabled Discovery of Anthraquinone Biosynthesis in Senna tora.</title>
        <authorList>
            <person name="Kang S.-H."/>
            <person name="Pandey R.P."/>
            <person name="Lee C.-M."/>
            <person name="Sim J.-S."/>
            <person name="Jeong J.-T."/>
            <person name="Choi B.-S."/>
            <person name="Jung M."/>
            <person name="Ginzburg D."/>
            <person name="Zhao K."/>
            <person name="Won S.Y."/>
            <person name="Oh T.-J."/>
            <person name="Yu Y."/>
            <person name="Kim N.-H."/>
            <person name="Lee O.R."/>
            <person name="Lee T.-H."/>
            <person name="Bashyal P."/>
            <person name="Kim T.-S."/>
            <person name="Lee W.-H."/>
            <person name="Kawkins C."/>
            <person name="Kim C.-K."/>
            <person name="Kim J.S."/>
            <person name="Ahn B.O."/>
            <person name="Rhee S.Y."/>
            <person name="Sohng J.K."/>
        </authorList>
    </citation>
    <scope>NUCLEOTIDE SEQUENCE</scope>
    <source>
        <tissue evidence="2">Leaf</tissue>
    </source>
</reference>
<accession>A0A834WLY3</accession>
<evidence type="ECO:0000313" key="3">
    <source>
        <dbReference type="Proteomes" id="UP000634136"/>
    </source>
</evidence>
<comment type="caution">
    <text evidence="2">The sequence shown here is derived from an EMBL/GenBank/DDBJ whole genome shotgun (WGS) entry which is preliminary data.</text>
</comment>
<dbReference type="Proteomes" id="UP000634136">
    <property type="component" value="Unassembled WGS sequence"/>
</dbReference>
<evidence type="ECO:0000313" key="2">
    <source>
        <dbReference type="EMBL" id="KAF7821659.1"/>
    </source>
</evidence>
<organism evidence="2 3">
    <name type="scientific">Senna tora</name>
    <dbReference type="NCBI Taxonomy" id="362788"/>
    <lineage>
        <taxon>Eukaryota</taxon>
        <taxon>Viridiplantae</taxon>
        <taxon>Streptophyta</taxon>
        <taxon>Embryophyta</taxon>
        <taxon>Tracheophyta</taxon>
        <taxon>Spermatophyta</taxon>
        <taxon>Magnoliopsida</taxon>
        <taxon>eudicotyledons</taxon>
        <taxon>Gunneridae</taxon>
        <taxon>Pentapetalae</taxon>
        <taxon>rosids</taxon>
        <taxon>fabids</taxon>
        <taxon>Fabales</taxon>
        <taxon>Fabaceae</taxon>
        <taxon>Caesalpinioideae</taxon>
        <taxon>Cassia clade</taxon>
        <taxon>Senna</taxon>
    </lineage>
</organism>
<proteinExistence type="predicted"/>
<keyword evidence="3" id="KW-1185">Reference proteome</keyword>